<feature type="chain" id="PRO_5020750747" description="CBM1 domain-containing protein" evidence="2">
    <location>
        <begin position="23"/>
        <end position="294"/>
    </location>
</feature>
<protein>
    <recommendedName>
        <fullName evidence="3">CBM1 domain-containing protein</fullName>
    </recommendedName>
</protein>
<evidence type="ECO:0000313" key="5">
    <source>
        <dbReference type="Proteomes" id="UP000291117"/>
    </source>
</evidence>
<dbReference type="GO" id="GO:0005975">
    <property type="term" value="P:carbohydrate metabolic process"/>
    <property type="evidence" value="ECO:0007669"/>
    <property type="project" value="InterPro"/>
</dbReference>
<gene>
    <name evidence="4" type="ORF">EZ444_12665</name>
</gene>
<dbReference type="Pfam" id="PF00734">
    <property type="entry name" value="CBM_1"/>
    <property type="match status" value="1"/>
</dbReference>
<dbReference type="PROSITE" id="PS51164">
    <property type="entry name" value="CBM1_2"/>
    <property type="match status" value="1"/>
</dbReference>
<dbReference type="Proteomes" id="UP000291117">
    <property type="component" value="Unassembled WGS sequence"/>
</dbReference>
<reference evidence="4 5" key="1">
    <citation type="submission" date="2019-02" db="EMBL/GenBank/DDBJ databases">
        <title>Pedobacter sp. RP-3-8 sp. nov., isolated from Arctic soil.</title>
        <authorList>
            <person name="Dahal R.H."/>
        </authorList>
    </citation>
    <scope>NUCLEOTIDE SEQUENCE [LARGE SCALE GENOMIC DNA]</scope>
    <source>
        <strain evidence="4 5">RP-3-8</strain>
    </source>
</reference>
<keyword evidence="1 2" id="KW-0732">Signal</keyword>
<feature type="domain" description="CBM1" evidence="3">
    <location>
        <begin position="258"/>
        <end position="294"/>
    </location>
</feature>
<proteinExistence type="predicted"/>
<feature type="signal peptide" evidence="2">
    <location>
        <begin position="1"/>
        <end position="22"/>
    </location>
</feature>
<dbReference type="GO" id="GO:0030248">
    <property type="term" value="F:cellulose binding"/>
    <property type="evidence" value="ECO:0007669"/>
    <property type="project" value="InterPro"/>
</dbReference>
<dbReference type="RefSeq" id="WP_131609349.1">
    <property type="nucleotide sequence ID" value="NZ_SJSM01000006.1"/>
</dbReference>
<keyword evidence="5" id="KW-1185">Reference proteome</keyword>
<dbReference type="InterPro" id="IPR000254">
    <property type="entry name" value="CBD"/>
</dbReference>
<dbReference type="PROSITE" id="PS51257">
    <property type="entry name" value="PROKAR_LIPOPROTEIN"/>
    <property type="match status" value="1"/>
</dbReference>
<evidence type="ECO:0000256" key="1">
    <source>
        <dbReference type="ARBA" id="ARBA00022729"/>
    </source>
</evidence>
<dbReference type="SUPFAM" id="SSF57180">
    <property type="entry name" value="Cellulose-binding domain"/>
    <property type="match status" value="1"/>
</dbReference>
<evidence type="ECO:0000256" key="2">
    <source>
        <dbReference type="SAM" id="SignalP"/>
    </source>
</evidence>
<dbReference type="PROSITE" id="PS00562">
    <property type="entry name" value="CBM1_1"/>
    <property type="match status" value="1"/>
</dbReference>
<organism evidence="4 5">
    <name type="scientific">Pedobacter hiemivivus</name>
    <dbReference type="NCBI Taxonomy" id="2530454"/>
    <lineage>
        <taxon>Bacteria</taxon>
        <taxon>Pseudomonadati</taxon>
        <taxon>Bacteroidota</taxon>
        <taxon>Sphingobacteriia</taxon>
        <taxon>Sphingobacteriales</taxon>
        <taxon>Sphingobacteriaceae</taxon>
        <taxon>Pedobacter</taxon>
    </lineage>
</organism>
<dbReference type="AlphaFoldDB" id="A0A4R0NBH5"/>
<name>A0A4R0NBH5_9SPHI</name>
<comment type="caution">
    <text evidence="4">The sequence shown here is derived from an EMBL/GenBank/DDBJ whole genome shotgun (WGS) entry which is preliminary data.</text>
</comment>
<dbReference type="InterPro" id="IPR035971">
    <property type="entry name" value="CBD_sf"/>
</dbReference>
<sequence>MKKKLNPVYFLFLFALVLYSCAKLDSTEEEAKNSETLIYENKKSDIKNPSVVTRPKLDSKLEKTYLINYQNDELLHLRTDTEWVKYLRQQKLTVNESDVKKSIIKNTTAIMYSISYTSISDNGVLNVYSTSSGHFWTKVSITKTNGNLDKYTITAKNGDLIIQLNLNPATMEISNISSPKSASVVQDFKTLGLSSDDTSINRSEGDNCYTRHLDYIECLQCLIVKNCGEDVACVIACTVAPSVCLGVAVLACMGKMQEQQKLYGQCGGYNWTGPTECEYPAMCVNINEFYSQCL</sequence>
<dbReference type="EMBL" id="SJSM01000006">
    <property type="protein sequence ID" value="TCC96282.1"/>
    <property type="molecule type" value="Genomic_DNA"/>
</dbReference>
<dbReference type="GO" id="GO:0005576">
    <property type="term" value="C:extracellular region"/>
    <property type="evidence" value="ECO:0007669"/>
    <property type="project" value="InterPro"/>
</dbReference>
<dbReference type="SMART" id="SM00236">
    <property type="entry name" value="fCBD"/>
    <property type="match status" value="1"/>
</dbReference>
<evidence type="ECO:0000313" key="4">
    <source>
        <dbReference type="EMBL" id="TCC96282.1"/>
    </source>
</evidence>
<accession>A0A4R0NBH5</accession>
<evidence type="ECO:0000259" key="3">
    <source>
        <dbReference type="PROSITE" id="PS51164"/>
    </source>
</evidence>